<feature type="compositionally biased region" description="Polar residues" evidence="1">
    <location>
        <begin position="171"/>
        <end position="187"/>
    </location>
</feature>
<feature type="compositionally biased region" description="Polar residues" evidence="1">
    <location>
        <begin position="62"/>
        <end position="72"/>
    </location>
</feature>
<feature type="compositionally biased region" description="Polar residues" evidence="1">
    <location>
        <begin position="213"/>
        <end position="242"/>
    </location>
</feature>
<dbReference type="AlphaFoldDB" id="A0A0D2BZH6"/>
<evidence type="ECO:0000256" key="1">
    <source>
        <dbReference type="SAM" id="MobiDB-lite"/>
    </source>
</evidence>
<dbReference type="GO" id="GO:0031931">
    <property type="term" value="C:TORC1 complex"/>
    <property type="evidence" value="ECO:0007669"/>
    <property type="project" value="TreeGrafter"/>
</dbReference>
<dbReference type="PANTHER" id="PTHR22794:SF2">
    <property type="entry name" value="THAP DOMAIN-CONTAINING PROTEIN 11"/>
    <property type="match status" value="1"/>
</dbReference>
<feature type="compositionally biased region" description="Polar residues" evidence="1">
    <location>
        <begin position="274"/>
        <end position="297"/>
    </location>
</feature>
<sequence>MPSASPSPIKRPSLNERTSSTHSLSSSGRQTTTTHKVHRPHVVNRHSRNVSHGKGLSKLGKVQSTASITSDYQAHHQRKKSGGTSPPHSPKTPLVKRNSSHVALVKNTSYGNLRKNQSANALPRNASHGALKKVGLTPAVRKKSKGEKDGVFQLGDRSSDDEEEGEWEDSTTQSPELTRNNSKTSTPARAHTPNGEAAPRHPSEVDISRPEKTSSPPQASLKTKNRSAPNLKNEPVASQLQNPPDPALLQQYPRSSRAPPAMSTVSAHVGPSQLVRNDSSRSFTHISHADATSSTANTGHTGHTGHTGLTPASGKLTPASSGHVSGPVLVSSSVEGGVSHFLPTDTPAGSVRHIADDSDEDSPSNFLSNYKPQPSESPEKTKTLHKARISQNPSRTQQKLELQRREIMRAGAATPTTPPPAGMGLPLGSGTALHGRAGSRNRNRSLAGEIKAAKQDYESAVKQLMVVRRFRSPLVESMNRLKEQNSLPQDVGSVTSSGAFSKSRPQSRRGPSTTSVNGHAKTGMSRSFEDPKPSPLLSRSNSSRHGGRVHFQRQSSHDDIEVTPSQGNLDGAQDDEQFGLSPEEALIRRIWDSREVYDAGEPGSA</sequence>
<dbReference type="Proteomes" id="UP000054466">
    <property type="component" value="Unassembled WGS sequence"/>
</dbReference>
<feature type="compositionally biased region" description="Polar residues" evidence="1">
    <location>
        <begin position="363"/>
        <end position="376"/>
    </location>
</feature>
<feature type="compositionally biased region" description="Polar residues" evidence="1">
    <location>
        <begin position="389"/>
        <end position="398"/>
    </location>
</feature>
<feature type="compositionally biased region" description="Basic residues" evidence="1">
    <location>
        <begin position="35"/>
        <end position="51"/>
    </location>
</feature>
<dbReference type="VEuPathDB" id="FungiDB:PV07_10189"/>
<keyword evidence="3" id="KW-1185">Reference proteome</keyword>
<gene>
    <name evidence="2" type="ORF">PV07_10189</name>
</gene>
<feature type="compositionally biased region" description="Basic and acidic residues" evidence="1">
    <location>
        <begin position="198"/>
        <end position="212"/>
    </location>
</feature>
<feature type="compositionally biased region" description="Polar residues" evidence="1">
    <location>
        <begin position="106"/>
        <end position="120"/>
    </location>
</feature>
<feature type="compositionally biased region" description="Low complexity" evidence="1">
    <location>
        <begin position="18"/>
        <end position="27"/>
    </location>
</feature>
<evidence type="ECO:0000313" key="3">
    <source>
        <dbReference type="Proteomes" id="UP000054466"/>
    </source>
</evidence>
<feature type="compositionally biased region" description="Acidic residues" evidence="1">
    <location>
        <begin position="159"/>
        <end position="169"/>
    </location>
</feature>
<dbReference type="GeneID" id="27349383"/>
<dbReference type="HOGENOM" id="CLU_029628_0_0_1"/>
<evidence type="ECO:0000313" key="2">
    <source>
        <dbReference type="EMBL" id="KIW24478.1"/>
    </source>
</evidence>
<protein>
    <submittedName>
        <fullName evidence="2">Uncharacterized protein</fullName>
    </submittedName>
</protein>
<feature type="region of interest" description="Disordered" evidence="1">
    <location>
        <begin position="1"/>
        <end position="398"/>
    </location>
</feature>
<feature type="compositionally biased region" description="Low complexity" evidence="1">
    <location>
        <begin position="298"/>
        <end position="308"/>
    </location>
</feature>
<organism evidence="2 3">
    <name type="scientific">Cladophialophora immunda</name>
    <dbReference type="NCBI Taxonomy" id="569365"/>
    <lineage>
        <taxon>Eukaryota</taxon>
        <taxon>Fungi</taxon>
        <taxon>Dikarya</taxon>
        <taxon>Ascomycota</taxon>
        <taxon>Pezizomycotina</taxon>
        <taxon>Eurotiomycetes</taxon>
        <taxon>Chaetothyriomycetidae</taxon>
        <taxon>Chaetothyriales</taxon>
        <taxon>Herpotrichiellaceae</taxon>
        <taxon>Cladophialophora</taxon>
    </lineage>
</organism>
<feature type="compositionally biased region" description="Low complexity" evidence="1">
    <location>
        <begin position="320"/>
        <end position="339"/>
    </location>
</feature>
<dbReference type="EMBL" id="KN847045">
    <property type="protein sequence ID" value="KIW24478.1"/>
    <property type="molecule type" value="Genomic_DNA"/>
</dbReference>
<dbReference type="STRING" id="569365.A0A0D2BZH6"/>
<dbReference type="OrthoDB" id="5430106at2759"/>
<dbReference type="PANTHER" id="PTHR22794">
    <property type="entry name" value="THAP DOMAIN PROTEIN 11"/>
    <property type="match status" value="1"/>
</dbReference>
<proteinExistence type="predicted"/>
<accession>A0A0D2BZH6</accession>
<dbReference type="RefSeq" id="XP_016244694.1">
    <property type="nucleotide sequence ID" value="XM_016397503.1"/>
</dbReference>
<feature type="region of interest" description="Disordered" evidence="1">
    <location>
        <begin position="411"/>
        <end position="443"/>
    </location>
</feature>
<name>A0A0D2BZH6_9EURO</name>
<feature type="region of interest" description="Disordered" evidence="1">
    <location>
        <begin position="481"/>
        <end position="581"/>
    </location>
</feature>
<feature type="compositionally biased region" description="Polar residues" evidence="1">
    <location>
        <begin position="484"/>
        <end position="517"/>
    </location>
</feature>
<dbReference type="GO" id="GO:0000329">
    <property type="term" value="C:fungal-type vacuole membrane"/>
    <property type="evidence" value="ECO:0007669"/>
    <property type="project" value="TreeGrafter"/>
</dbReference>
<reference evidence="2 3" key="1">
    <citation type="submission" date="2015-01" db="EMBL/GenBank/DDBJ databases">
        <title>The Genome Sequence of Cladophialophora immunda CBS83496.</title>
        <authorList>
            <consortium name="The Broad Institute Genomics Platform"/>
            <person name="Cuomo C."/>
            <person name="de Hoog S."/>
            <person name="Gorbushina A."/>
            <person name="Stielow B."/>
            <person name="Teixiera M."/>
            <person name="Abouelleil A."/>
            <person name="Chapman S.B."/>
            <person name="Priest M."/>
            <person name="Young S.K."/>
            <person name="Wortman J."/>
            <person name="Nusbaum C."/>
            <person name="Birren B."/>
        </authorList>
    </citation>
    <scope>NUCLEOTIDE SEQUENCE [LARGE SCALE GENOMIC DNA]</scope>
    <source>
        <strain evidence="2 3">CBS 83496</strain>
    </source>
</reference>
<feature type="compositionally biased region" description="Low complexity" evidence="1">
    <location>
        <begin position="535"/>
        <end position="544"/>
    </location>
</feature>